<evidence type="ECO:0000313" key="2">
    <source>
        <dbReference type="Proteomes" id="UP000198982"/>
    </source>
</evidence>
<evidence type="ECO:0000313" key="1">
    <source>
        <dbReference type="EMBL" id="SED06699.1"/>
    </source>
</evidence>
<proteinExistence type="predicted"/>
<gene>
    <name evidence="1" type="ORF">SAMN05216178_6074</name>
</gene>
<dbReference type="RefSeq" id="WP_092320181.1">
    <property type="nucleotide sequence ID" value="NZ_FNTJ01000002.1"/>
</dbReference>
<reference evidence="2" key="1">
    <citation type="submission" date="2016-10" db="EMBL/GenBank/DDBJ databases">
        <authorList>
            <person name="Varghese N."/>
            <person name="Submissions S."/>
        </authorList>
    </citation>
    <scope>NUCLEOTIDE SEQUENCE [LARGE SCALE GENOMIC DNA]</scope>
    <source>
        <strain evidence="2">DSM 9751</strain>
    </source>
</reference>
<sequence>MNNTSPPQLSNLKTVGLTTFLYCSERPLFQVCPGLPIGDALAQASDLLSLAKAFAEDAAYSKDSDRHAWAAHYLTAMGKAVVDDVVQALAA</sequence>
<organism evidence="1 2">
    <name type="scientific">Pseudomonas saponiphila</name>
    <dbReference type="NCBI Taxonomy" id="556534"/>
    <lineage>
        <taxon>Bacteria</taxon>
        <taxon>Pseudomonadati</taxon>
        <taxon>Pseudomonadota</taxon>
        <taxon>Gammaproteobacteria</taxon>
        <taxon>Pseudomonadales</taxon>
        <taxon>Pseudomonadaceae</taxon>
        <taxon>Pseudomonas</taxon>
    </lineage>
</organism>
<name>A0A1H4XLZ9_9PSED</name>
<dbReference type="EMBL" id="FNTJ01000002">
    <property type="protein sequence ID" value="SED06699.1"/>
    <property type="molecule type" value="Genomic_DNA"/>
</dbReference>
<keyword evidence="2" id="KW-1185">Reference proteome</keyword>
<dbReference type="AlphaFoldDB" id="A0A1H4XLZ9"/>
<accession>A0A1H4XLZ9</accession>
<protein>
    <recommendedName>
        <fullName evidence="3">DUF3077 domain-containing protein</fullName>
    </recommendedName>
</protein>
<dbReference type="Proteomes" id="UP000198982">
    <property type="component" value="Unassembled WGS sequence"/>
</dbReference>
<dbReference type="Pfam" id="PF11275">
    <property type="entry name" value="DUF3077"/>
    <property type="match status" value="1"/>
</dbReference>
<evidence type="ECO:0008006" key="3">
    <source>
        <dbReference type="Google" id="ProtNLM"/>
    </source>
</evidence>
<dbReference type="InterPro" id="IPR021427">
    <property type="entry name" value="DUF3077"/>
</dbReference>